<reference evidence="2 3" key="1">
    <citation type="journal article" date="2013" name="ISME J.">
        <title>A metabolic model for members of the genus Tetrasphaera involved in enhanced biological phosphorus removal.</title>
        <authorList>
            <person name="Kristiansen R."/>
            <person name="Nguyen H.T.T."/>
            <person name="Saunders A.M."/>
            <person name="Nielsen J.L."/>
            <person name="Wimmer R."/>
            <person name="Le V.Q."/>
            <person name="McIlroy S.J."/>
            <person name="Petrovski S."/>
            <person name="Seviour R.J."/>
            <person name="Calteau A."/>
            <person name="Nielsen K.L."/>
            <person name="Nielsen P.H."/>
        </authorList>
    </citation>
    <scope>NUCLEOTIDE SEQUENCE [LARGE SCALE GENOMIC DNA]</scope>
    <source>
        <strain evidence="2 3">Ben 74</strain>
    </source>
</reference>
<feature type="region of interest" description="Disordered" evidence="1">
    <location>
        <begin position="1"/>
        <end position="26"/>
    </location>
</feature>
<keyword evidence="3" id="KW-1185">Reference proteome</keyword>
<comment type="caution">
    <text evidence="2">The sequence shown here is derived from an EMBL/GenBank/DDBJ whole genome shotgun (WGS) entry which is preliminary data.</text>
</comment>
<name>A0A077MDH5_9MICO</name>
<dbReference type="STRING" id="1193518.BN13_800005"/>
<evidence type="ECO:0000313" key="3">
    <source>
        <dbReference type="Proteomes" id="UP000035720"/>
    </source>
</evidence>
<organism evidence="2 3">
    <name type="scientific">Nostocoides jenkinsii Ben 74</name>
    <dbReference type="NCBI Taxonomy" id="1193518"/>
    <lineage>
        <taxon>Bacteria</taxon>
        <taxon>Bacillati</taxon>
        <taxon>Actinomycetota</taxon>
        <taxon>Actinomycetes</taxon>
        <taxon>Micrococcales</taxon>
        <taxon>Intrasporangiaceae</taxon>
        <taxon>Nostocoides</taxon>
    </lineage>
</organism>
<gene>
    <name evidence="2" type="ORF">BN13_800005</name>
</gene>
<accession>A0A077MDH5</accession>
<dbReference type="EMBL" id="CAJC01000195">
    <property type="protein sequence ID" value="CCI54704.1"/>
    <property type="molecule type" value="Genomic_DNA"/>
</dbReference>
<protein>
    <submittedName>
        <fullName evidence="2">Uncharacterized protein</fullName>
    </submittedName>
</protein>
<dbReference type="Proteomes" id="UP000035720">
    <property type="component" value="Unassembled WGS sequence"/>
</dbReference>
<feature type="region of interest" description="Disordered" evidence="1">
    <location>
        <begin position="227"/>
        <end position="249"/>
    </location>
</feature>
<evidence type="ECO:0000313" key="2">
    <source>
        <dbReference type="EMBL" id="CCI54704.1"/>
    </source>
</evidence>
<dbReference type="RefSeq" id="WP_162199957.1">
    <property type="nucleotide sequence ID" value="NZ_HF571038.1"/>
</dbReference>
<evidence type="ECO:0000256" key="1">
    <source>
        <dbReference type="SAM" id="MobiDB-lite"/>
    </source>
</evidence>
<sequence length="249" mass="26830">MKLSDMDSRLASMDCGTDRPSQLPPEGITSMEYLSSLADLATRIVRQRISDLPESRGEWDMIRALLTQMVDGAEGKGARELLAQNGIRCIAKPSERDRFWFTIPGCSKPVHVVARPKVAPPPPGGLKVQKELELSGFAEAVDDTGLRLFMLCEKDRAGVGLTSVTLALVSNPQARWIVDGVAIVDEVLVFAAPTSAMRATPILSDEDEGVFRSAMTRRDAPVADVDLESLEGEGVEPAAEPKQIGETGA</sequence>
<dbReference type="AlphaFoldDB" id="A0A077MDH5"/>
<proteinExistence type="predicted"/>